<dbReference type="AlphaFoldDB" id="A0A1D1VCI9"/>
<evidence type="ECO:0000256" key="2">
    <source>
        <dbReference type="ARBA" id="ARBA00006931"/>
    </source>
</evidence>
<keyword evidence="5 10" id="KW-0378">Hydrolase</keyword>
<dbReference type="Gene3D" id="3.40.50.1820">
    <property type="entry name" value="alpha/beta hydrolase"/>
    <property type="match status" value="1"/>
</dbReference>
<feature type="transmembrane region" description="Helical" evidence="10">
    <location>
        <begin position="672"/>
        <end position="692"/>
    </location>
</feature>
<keyword evidence="13" id="KW-1185">Reference proteome</keyword>
<feature type="transmembrane region" description="Helical" evidence="10">
    <location>
        <begin position="841"/>
        <end position="859"/>
    </location>
</feature>
<evidence type="ECO:0000256" key="4">
    <source>
        <dbReference type="ARBA" id="ARBA00022692"/>
    </source>
</evidence>
<keyword evidence="8 10" id="KW-1133">Transmembrane helix</keyword>
<evidence type="ECO:0000313" key="12">
    <source>
        <dbReference type="EMBL" id="GAU96208.1"/>
    </source>
</evidence>
<dbReference type="PANTHER" id="PTHR15495">
    <property type="entry name" value="NEGATIVE REGULATOR OF VESICLE FORMATION-RELATED"/>
    <property type="match status" value="1"/>
</dbReference>
<comment type="subcellular location">
    <subcellularLocation>
        <location evidence="1">Endoplasmic reticulum membrane</location>
        <topology evidence="1">Multi-pass membrane protein</topology>
    </subcellularLocation>
</comment>
<accession>A0A1D1VCI9</accession>
<feature type="domain" description="GPI inositol-deacylase PGAP1-like alpha/beta" evidence="11">
    <location>
        <begin position="79"/>
        <end position="299"/>
    </location>
</feature>
<name>A0A1D1VCI9_RAMVA</name>
<protein>
    <recommendedName>
        <fullName evidence="10">GPI inositol-deacylase</fullName>
        <ecNumber evidence="10">3.1.-.-</ecNumber>
    </recommendedName>
</protein>
<gene>
    <name evidence="12" type="primary">RvY_07686</name>
    <name evidence="12" type="synonym">RvY_07686.1</name>
    <name evidence="12" type="ORF">RvY_07686-1</name>
</gene>
<dbReference type="EC" id="3.1.-.-" evidence="10"/>
<dbReference type="InterPro" id="IPR039529">
    <property type="entry name" value="PGAP1/BST1"/>
</dbReference>
<evidence type="ECO:0000256" key="9">
    <source>
        <dbReference type="ARBA" id="ARBA00023136"/>
    </source>
</evidence>
<reference evidence="12 13" key="1">
    <citation type="journal article" date="2016" name="Nat. Commun.">
        <title>Extremotolerant tardigrade genome and improved radiotolerance of human cultured cells by tardigrade-unique protein.</title>
        <authorList>
            <person name="Hashimoto T."/>
            <person name="Horikawa D.D."/>
            <person name="Saito Y."/>
            <person name="Kuwahara H."/>
            <person name="Kozuka-Hata H."/>
            <person name="Shin-I T."/>
            <person name="Minakuchi Y."/>
            <person name="Ohishi K."/>
            <person name="Motoyama A."/>
            <person name="Aizu T."/>
            <person name="Enomoto A."/>
            <person name="Kondo K."/>
            <person name="Tanaka S."/>
            <person name="Hara Y."/>
            <person name="Koshikawa S."/>
            <person name="Sagara H."/>
            <person name="Miura T."/>
            <person name="Yokobori S."/>
            <person name="Miyagawa K."/>
            <person name="Suzuki Y."/>
            <person name="Kubo T."/>
            <person name="Oyama M."/>
            <person name="Kohara Y."/>
            <person name="Fujiyama A."/>
            <person name="Arakawa K."/>
            <person name="Katayama T."/>
            <person name="Toyoda A."/>
            <person name="Kunieda T."/>
        </authorList>
    </citation>
    <scope>NUCLEOTIDE SEQUENCE [LARGE SCALE GENOMIC DNA]</scope>
    <source>
        <strain evidence="12 13">YOKOZUNA-1</strain>
    </source>
</reference>
<feature type="transmembrane region" description="Helical" evidence="10">
    <location>
        <begin position="617"/>
        <end position="633"/>
    </location>
</feature>
<feature type="transmembrane region" description="Helical" evidence="10">
    <location>
        <begin position="645"/>
        <end position="665"/>
    </location>
</feature>
<feature type="transmembrane region" description="Helical" evidence="10">
    <location>
        <begin position="712"/>
        <end position="744"/>
    </location>
</feature>
<dbReference type="Pfam" id="PF07819">
    <property type="entry name" value="PGAP1"/>
    <property type="match status" value="1"/>
</dbReference>
<dbReference type="GO" id="GO:0015031">
    <property type="term" value="P:protein transport"/>
    <property type="evidence" value="ECO:0007669"/>
    <property type="project" value="UniProtKB-KW"/>
</dbReference>
<evidence type="ECO:0000256" key="10">
    <source>
        <dbReference type="RuleBase" id="RU365011"/>
    </source>
</evidence>
<dbReference type="GO" id="GO:0005789">
    <property type="term" value="C:endoplasmic reticulum membrane"/>
    <property type="evidence" value="ECO:0007669"/>
    <property type="project" value="UniProtKB-SubCell"/>
</dbReference>
<evidence type="ECO:0000256" key="7">
    <source>
        <dbReference type="ARBA" id="ARBA00022927"/>
    </source>
</evidence>
<dbReference type="GO" id="GO:0006888">
    <property type="term" value="P:endoplasmic reticulum to Golgi vesicle-mediated transport"/>
    <property type="evidence" value="ECO:0007669"/>
    <property type="project" value="TreeGrafter"/>
</dbReference>
<proteinExistence type="inferred from homology"/>
<sequence length="888" mass="100112">MDIPKRFVAVVIVLGLFAVGILDVLFNYEQNLCQMTYMFEQPDYTRIPLNESVVENFPSYGLYVYGEGQRATQYKRNIFNGIPVLFIPGNAGSFRQGRSIGSVLLRMAEKKRHSKVHFDVFTIDFDEEFSGLYGGFLQAQTHFVLQCLDKIGAMYKRKVPPKVVLIGHSLGGMIARGLFLNPSFDTASVSTIFTLSTPHRPIIVADFDYGEYFDDVNDYWTRSVNGSLRHVVMVSFAGGHRDVLVRSDRSDLTLLFGDNDRFISITTTSIPAVWASTDHLCIVWCKQLVIATARAIFDMVDFEKNSIIDNVQQRKAIVQKHFLNTLERTRHGDAQNFDFKERSVRDHKADTKTSSLDIRTKKFDEPFYQLYTFPENLSHDIFITWNRWMGREFIHVCDVSDCSRARTLTVKPVALPLTSEDSSFYTLIPQSELQLDFALLFEVPKRDEAIELYASLTLPWTNVTRITFVDALMGSLGRGSVFVLSGQKYARFNISLHEVWKAIDVRVASDEKCSGVMKFSVPGFAQDTYKRLDSKQSRTVFPLKLQSAVKDGEQSLLELFLEPGCSYEVSIGVDWTGILGQLIRFYVMHLPAYFAAVVILRLLPLSLHRKVRLVDHVIVNAGAICVVIASRFIPELKGFDVGFEGASVVSAVELWIVFYVIAWSIVQALETLLRVAVIAYSYPVHFVAKLSVRRVNSLYSRLPGWASRRLMVIPVLSVLGFVVASATCGENGMIFAVVLYFLRVCHARRNSQMTSEGASTDVEDYSTMLLLALLVTMVNIVPALVWTKKLPSALLSQWRSVFTGLDPDPSFMVSVLVGVVLDLTSRSRVKKAVLSRASEVMDLLMSFLIFTAAALILVFAQKTFYLINVFLGPFLTALSCDRFLKTFM</sequence>
<evidence type="ECO:0000313" key="13">
    <source>
        <dbReference type="Proteomes" id="UP000186922"/>
    </source>
</evidence>
<dbReference type="OrthoDB" id="348976at2759"/>
<comment type="caution">
    <text evidence="12">The sequence shown here is derived from an EMBL/GenBank/DDBJ whole genome shotgun (WGS) entry which is preliminary data.</text>
</comment>
<evidence type="ECO:0000256" key="3">
    <source>
        <dbReference type="ARBA" id="ARBA00022448"/>
    </source>
</evidence>
<feature type="transmembrane region" description="Helical" evidence="10">
    <location>
        <begin position="586"/>
        <end position="605"/>
    </location>
</feature>
<dbReference type="Pfam" id="PF24660">
    <property type="entry name" value="PGAP1_3rd"/>
    <property type="match status" value="1"/>
</dbReference>
<dbReference type="PANTHER" id="PTHR15495:SF7">
    <property type="entry name" value="GPI INOSITOL-DEACYLASE"/>
    <property type="match status" value="1"/>
</dbReference>
<dbReference type="SUPFAM" id="SSF53474">
    <property type="entry name" value="alpha/beta-Hydrolases"/>
    <property type="match status" value="1"/>
</dbReference>
<dbReference type="GO" id="GO:0050185">
    <property type="term" value="F:phosphatidylinositol deacylase activity"/>
    <property type="evidence" value="ECO:0007669"/>
    <property type="project" value="TreeGrafter"/>
</dbReference>
<dbReference type="InterPro" id="IPR012908">
    <property type="entry name" value="PGAP1-ab_dom-like"/>
</dbReference>
<evidence type="ECO:0000256" key="1">
    <source>
        <dbReference type="ARBA" id="ARBA00004477"/>
    </source>
</evidence>
<keyword evidence="9 10" id="KW-0472">Membrane</keyword>
<organism evidence="12 13">
    <name type="scientific">Ramazzottius varieornatus</name>
    <name type="common">Water bear</name>
    <name type="synonym">Tardigrade</name>
    <dbReference type="NCBI Taxonomy" id="947166"/>
    <lineage>
        <taxon>Eukaryota</taxon>
        <taxon>Metazoa</taxon>
        <taxon>Ecdysozoa</taxon>
        <taxon>Tardigrada</taxon>
        <taxon>Eutardigrada</taxon>
        <taxon>Parachela</taxon>
        <taxon>Hypsibioidea</taxon>
        <taxon>Ramazzottiidae</taxon>
        <taxon>Ramazzottius</taxon>
    </lineage>
</organism>
<feature type="transmembrane region" description="Helical" evidence="10">
    <location>
        <begin position="765"/>
        <end position="786"/>
    </location>
</feature>
<keyword evidence="3 10" id="KW-0813">Transport</keyword>
<evidence type="ECO:0000256" key="6">
    <source>
        <dbReference type="ARBA" id="ARBA00022824"/>
    </source>
</evidence>
<keyword evidence="7 10" id="KW-0653">Protein transport</keyword>
<feature type="transmembrane region" description="Helical" evidence="10">
    <location>
        <begin position="7"/>
        <end position="28"/>
    </location>
</feature>
<evidence type="ECO:0000259" key="11">
    <source>
        <dbReference type="Pfam" id="PF07819"/>
    </source>
</evidence>
<comment type="function">
    <text evidence="10">Involved in inositol deacylation of GPI-anchored proteins which plays important roles in the quality control and ER-associated degradation of GPI-anchored proteins.</text>
</comment>
<keyword evidence="4 10" id="KW-0812">Transmembrane</keyword>
<dbReference type="Proteomes" id="UP000186922">
    <property type="component" value="Unassembled WGS sequence"/>
</dbReference>
<dbReference type="GO" id="GO:0006505">
    <property type="term" value="P:GPI anchor metabolic process"/>
    <property type="evidence" value="ECO:0007669"/>
    <property type="project" value="TreeGrafter"/>
</dbReference>
<evidence type="ECO:0000256" key="8">
    <source>
        <dbReference type="ARBA" id="ARBA00022989"/>
    </source>
</evidence>
<evidence type="ECO:0000256" key="5">
    <source>
        <dbReference type="ARBA" id="ARBA00022801"/>
    </source>
</evidence>
<dbReference type="EMBL" id="BDGG01000003">
    <property type="protein sequence ID" value="GAU96208.1"/>
    <property type="molecule type" value="Genomic_DNA"/>
</dbReference>
<keyword evidence="6 10" id="KW-0256">Endoplasmic reticulum</keyword>
<comment type="similarity">
    <text evidence="2 10">Belongs to the GPI inositol-deacylase family.</text>
</comment>
<dbReference type="STRING" id="947166.A0A1D1VCI9"/>
<dbReference type="InterPro" id="IPR029058">
    <property type="entry name" value="AB_hydrolase_fold"/>
</dbReference>